<organism evidence="1 2">
    <name type="scientific">Allokutzneria oryzae</name>
    <dbReference type="NCBI Taxonomy" id="1378989"/>
    <lineage>
        <taxon>Bacteria</taxon>
        <taxon>Bacillati</taxon>
        <taxon>Actinomycetota</taxon>
        <taxon>Actinomycetes</taxon>
        <taxon>Pseudonocardiales</taxon>
        <taxon>Pseudonocardiaceae</taxon>
        <taxon>Allokutzneria</taxon>
    </lineage>
</organism>
<evidence type="ECO:0000313" key="2">
    <source>
        <dbReference type="Proteomes" id="UP001589693"/>
    </source>
</evidence>
<name>A0ABV6A962_9PSEU</name>
<proteinExistence type="predicted"/>
<comment type="caution">
    <text evidence="1">The sequence shown here is derived from an EMBL/GenBank/DDBJ whole genome shotgun (WGS) entry which is preliminary data.</text>
</comment>
<sequence length="183" mass="19712">MSGWWRRTVERLTGGVKLPQGFTAALDAEENVVAVAEVRGAGHMVATTYGLWLPEGDAGHRRVGWHLISKAGWANGSLTITEATETGTAGDAVLLTDQAPRRYVLADAGRLPEALHKRVTGSIKSTHRRELPGGGAWFVQRKVPGRDGFVLQVRADPGTDMAVVEPIATEVAQRLRQARAEEG</sequence>
<keyword evidence="2" id="KW-1185">Reference proteome</keyword>
<reference evidence="1 2" key="1">
    <citation type="submission" date="2024-09" db="EMBL/GenBank/DDBJ databases">
        <authorList>
            <person name="Sun Q."/>
            <person name="Mori K."/>
        </authorList>
    </citation>
    <scope>NUCLEOTIDE SEQUENCE [LARGE SCALE GENOMIC DNA]</scope>
    <source>
        <strain evidence="1 2">TBRC 7907</strain>
    </source>
</reference>
<dbReference type="Proteomes" id="UP001589693">
    <property type="component" value="Unassembled WGS sequence"/>
</dbReference>
<protein>
    <submittedName>
        <fullName evidence="1">Uncharacterized protein</fullName>
    </submittedName>
</protein>
<gene>
    <name evidence="1" type="ORF">ACFFQA_35115</name>
</gene>
<evidence type="ECO:0000313" key="1">
    <source>
        <dbReference type="EMBL" id="MFB9909195.1"/>
    </source>
</evidence>
<dbReference type="EMBL" id="JBHLZU010000033">
    <property type="protein sequence ID" value="MFB9909195.1"/>
    <property type="molecule type" value="Genomic_DNA"/>
</dbReference>
<accession>A0ABV6A962</accession>
<dbReference type="RefSeq" id="WP_377861777.1">
    <property type="nucleotide sequence ID" value="NZ_JBHLZU010000033.1"/>
</dbReference>